<organism evidence="2">
    <name type="scientific">Metamycoplasma hominis</name>
    <name type="common">Mycoplasma hominis</name>
    <dbReference type="NCBI Taxonomy" id="2098"/>
    <lineage>
        <taxon>Bacteria</taxon>
        <taxon>Bacillati</taxon>
        <taxon>Mycoplasmatota</taxon>
        <taxon>Mycoplasmoidales</taxon>
        <taxon>Metamycoplasmataceae</taxon>
        <taxon>Metamycoplasma</taxon>
    </lineage>
</organism>
<evidence type="ECO:0000313" key="2">
    <source>
        <dbReference type="EMBL" id="AAC33843.1"/>
    </source>
</evidence>
<sequence length="37" mass="4369">MRKDVRLANKVKAAKREHKLALEKARARRRLAKQQAE</sequence>
<dbReference type="EMBL" id="AF036961">
    <property type="protein sequence ID" value="AAC33843.1"/>
    <property type="molecule type" value="Genomic_DNA"/>
</dbReference>
<reference evidence="2" key="2">
    <citation type="submission" date="2006-11" db="EMBL/GenBank/DDBJ databases">
        <authorList>
            <person name="Bebear C.M."/>
            <person name="Charron A."/>
            <person name="Bove J.M."/>
            <person name="Bebear C."/>
            <person name="Renaudin J."/>
        </authorList>
    </citation>
    <scope>NUCLEOTIDE SEQUENCE</scope>
    <source>
        <strain evidence="2">PG21</strain>
    </source>
</reference>
<feature type="coiled-coil region" evidence="1">
    <location>
        <begin position="8"/>
        <end position="37"/>
    </location>
</feature>
<accession>O85035</accession>
<dbReference type="AlphaFoldDB" id="O85035"/>
<reference evidence="2" key="1">
    <citation type="journal article" date="1998" name="Antimicrob. Agents Chemother.">
        <title>Cloning and nucleotide sequences of the topoisomerase IV parC and parE genes of Mycoplasma hominis.</title>
        <authorList>
            <person name="Bebear C.M."/>
            <person name="Charron A."/>
            <person name="Bove J.M."/>
            <person name="Bebear C."/>
            <person name="Renaudin J."/>
        </authorList>
    </citation>
    <scope>NUCLEOTIDE SEQUENCE</scope>
    <source>
        <strain evidence="2">PG21</strain>
    </source>
</reference>
<evidence type="ECO:0000256" key="1">
    <source>
        <dbReference type="SAM" id="Coils"/>
    </source>
</evidence>
<protein>
    <submittedName>
        <fullName evidence="2">Uncharacterized protein</fullName>
    </submittedName>
</protein>
<proteinExistence type="predicted"/>
<dbReference type="PATRIC" id="fig|2098.16.peg.556"/>
<keyword evidence="1" id="KW-0175">Coiled coil</keyword>
<name>O85035_METHO</name>